<dbReference type="SUPFAM" id="SSF48452">
    <property type="entry name" value="TPR-like"/>
    <property type="match status" value="1"/>
</dbReference>
<dbReference type="SUPFAM" id="SSF82171">
    <property type="entry name" value="DPP6 N-terminal domain-like"/>
    <property type="match status" value="1"/>
</dbReference>
<keyword evidence="2" id="KW-1185">Reference proteome</keyword>
<sequence length="592" mass="67295">MNLKFTTLVLFIVIAISFQIHGQELLSVKKTHFVDTVQTRKAEYSKIKEALKLYDKGLGYVGESLNLLLEAYAVNKSNAELNYNVGICYLVAGPKNKALPFLLAAESVNLDISNEIHFYIGLAYKYQNNFSKAIIHFKMNNELIAQNNYKEQKELIPIGEKHIQESRYGKMFMEDSTSFAIELLENDVNSSFDEFNPQVFRSDLYFSSRRVFEKEDARSLDDQKYFEKLFKAEKDENTWRNISREKNNLGANVNATLLCNFNENQFVFYNSKEGAGDLVLAEKVNGKWKTGKSLKFINKKDSRESSASISEAGNEIYFVSNRNDGFGKCDIYYCLLEDNGRWSKPINIGGDINTEYDEGDVYITRNGKTLYFSSKGHNSMGGYDIFKCEREEMGGWTSPVNLGMPINSAENDITYSEDAEGVFYFASDRSGGNGGYDIYQQKVSIPVIEETVIEEPIAELVEDTLEVEIPDLEQAKLVVPIAVPIIAVENELVELAEKPMKQELVEEDFVYRVQIAASRKEMDPAELFRRYKGGDVIEHLFVENWHKYTIGGFLTFKEAANYRDDCGVKDAFVVLFKGGYRLGIARRPVGGN</sequence>
<name>A0ABT5VW89_9BACT</name>
<dbReference type="EMBL" id="JAKJSC010000004">
    <property type="protein sequence ID" value="MDE5419520.1"/>
    <property type="molecule type" value="Genomic_DNA"/>
</dbReference>
<dbReference type="Proteomes" id="UP001528920">
    <property type="component" value="Unassembled WGS sequence"/>
</dbReference>
<dbReference type="InterPro" id="IPR011990">
    <property type="entry name" value="TPR-like_helical_dom_sf"/>
</dbReference>
<evidence type="ECO:0000313" key="1">
    <source>
        <dbReference type="EMBL" id="MDE5419520.1"/>
    </source>
</evidence>
<reference evidence="1 2" key="1">
    <citation type="submission" date="2022-01" db="EMBL/GenBank/DDBJ databases">
        <title>Labilibaculum sp. nov, a marine bacterium isolated from Antarctica.</title>
        <authorList>
            <person name="Dai W."/>
        </authorList>
    </citation>
    <scope>NUCLEOTIDE SEQUENCE [LARGE SCALE GENOMIC DNA]</scope>
    <source>
        <strain evidence="1 2">DW002</strain>
    </source>
</reference>
<proteinExistence type="predicted"/>
<dbReference type="Gene3D" id="1.25.40.10">
    <property type="entry name" value="Tetratricopeptide repeat domain"/>
    <property type="match status" value="1"/>
</dbReference>
<dbReference type="InterPro" id="IPR011659">
    <property type="entry name" value="WD40"/>
</dbReference>
<evidence type="ECO:0008006" key="3">
    <source>
        <dbReference type="Google" id="ProtNLM"/>
    </source>
</evidence>
<gene>
    <name evidence="1" type="ORF">L3049_16120</name>
</gene>
<organism evidence="1 2">
    <name type="scientific">Paralabilibaculum antarcticum</name>
    <dbReference type="NCBI Taxonomy" id="2912572"/>
    <lineage>
        <taxon>Bacteria</taxon>
        <taxon>Pseudomonadati</taxon>
        <taxon>Bacteroidota</taxon>
        <taxon>Bacteroidia</taxon>
        <taxon>Marinilabiliales</taxon>
        <taxon>Marinifilaceae</taxon>
        <taxon>Paralabilibaculum</taxon>
    </lineage>
</organism>
<accession>A0ABT5VW89</accession>
<dbReference type="Pfam" id="PF07676">
    <property type="entry name" value="PD40"/>
    <property type="match status" value="3"/>
</dbReference>
<dbReference type="RefSeq" id="WP_275110850.1">
    <property type="nucleotide sequence ID" value="NZ_JAKJSC010000004.1"/>
</dbReference>
<evidence type="ECO:0000313" key="2">
    <source>
        <dbReference type="Proteomes" id="UP001528920"/>
    </source>
</evidence>
<comment type="caution">
    <text evidence="1">The sequence shown here is derived from an EMBL/GenBank/DDBJ whole genome shotgun (WGS) entry which is preliminary data.</text>
</comment>
<protein>
    <recommendedName>
        <fullName evidence="3">SPOR domain-containing protein</fullName>
    </recommendedName>
</protein>